<proteinExistence type="inferred from homology"/>
<dbReference type="PROSITE" id="PS00070">
    <property type="entry name" value="ALDEHYDE_DEHYDR_CYS"/>
    <property type="match status" value="1"/>
</dbReference>
<dbReference type="PROSITE" id="PS00687">
    <property type="entry name" value="ALDEHYDE_DEHYDR_GLU"/>
    <property type="match status" value="1"/>
</dbReference>
<comment type="similarity">
    <text evidence="1 4">Belongs to the aldehyde dehydrogenase family.</text>
</comment>
<sequence>MSVQLDWHQRSNQLSIEGRAYIDGAYVDAIDSETFACINPATGKALAQIASCKAADVDRAVASCRGAFERGDWSRMPPLERKRIMLQFSALLLAHREELALLESLNVGKPITNAFNGDIVSAATTIQWYAEAIDKVYGEVAPSGHAMTTMVIREALGVVAAVVPWNYPLSMACWKLGPALASGNSVVLKPAEQSPLTAIRIAQLATDAGIPKGVLNVVPGFGETAGRALGMHMDVDAIGFTGSTEVGKLFMQYSGLSNIKRIGLELGGKSPHIVLADCSDLDAAAQSVAAGIFANAGQVCNAGSRLIVDRAIKDVFLGKVAEHAARLRPGDPLDPDTRLGAIISEKQLDRIMSYVESGTRQGASLIAGGRRAREESGGFFMEPTVFADVSPDMRIAQEEIFGPVLSAITVSGADEAIAVANASQYGLAAGIWTDNVKTAMNASRMLRAGVVWVNCFDRGSMSAPFGGFKQSGFGRDKSLHAFDKYTDWKSIWLAH</sequence>
<dbReference type="Pfam" id="PF00171">
    <property type="entry name" value="Aldedh"/>
    <property type="match status" value="1"/>
</dbReference>
<dbReference type="AlphaFoldDB" id="A0A446CAH9"/>
<evidence type="ECO:0000256" key="3">
    <source>
        <dbReference type="PROSITE-ProRule" id="PRU10007"/>
    </source>
</evidence>
<evidence type="ECO:0000256" key="2">
    <source>
        <dbReference type="ARBA" id="ARBA00023002"/>
    </source>
</evidence>
<dbReference type="PANTHER" id="PTHR11699">
    <property type="entry name" value="ALDEHYDE DEHYDROGENASE-RELATED"/>
    <property type="match status" value="1"/>
</dbReference>
<dbReference type="FunFam" id="3.40.605.10:FF:000026">
    <property type="entry name" value="Aldehyde dehydrogenase, putative"/>
    <property type="match status" value="1"/>
</dbReference>
<dbReference type="CDD" id="cd07112">
    <property type="entry name" value="ALDH_GABALDH-PuuC"/>
    <property type="match status" value="1"/>
</dbReference>
<evidence type="ECO:0000313" key="7">
    <source>
        <dbReference type="Proteomes" id="UP000289465"/>
    </source>
</evidence>
<dbReference type="EC" id="1.2.1.5" evidence="6"/>
<dbReference type="RefSeq" id="WP_129239855.1">
    <property type="nucleotide sequence ID" value="NZ_UFQC01000005.1"/>
</dbReference>
<reference evidence="6 7" key="1">
    <citation type="submission" date="2018-07" db="EMBL/GenBank/DDBJ databases">
        <authorList>
            <person name="Peeters C."/>
        </authorList>
    </citation>
    <scope>NUCLEOTIDE SEQUENCE [LARGE SCALE GENOMIC DNA]</scope>
    <source>
        <strain evidence="6 7">LMG 30378</strain>
    </source>
</reference>
<dbReference type="OrthoDB" id="6187633at2"/>
<dbReference type="Gene3D" id="3.40.605.10">
    <property type="entry name" value="Aldehyde Dehydrogenase, Chain A, domain 1"/>
    <property type="match status" value="1"/>
</dbReference>
<dbReference type="GO" id="GO:0004030">
    <property type="term" value="F:aldehyde dehydrogenase [NAD(P)+] activity"/>
    <property type="evidence" value="ECO:0007669"/>
    <property type="project" value="UniProtKB-EC"/>
</dbReference>
<dbReference type="Proteomes" id="UP000289465">
    <property type="component" value="Unassembled WGS sequence"/>
</dbReference>
<dbReference type="EMBL" id="UFQC01000005">
    <property type="protein sequence ID" value="SSW64761.1"/>
    <property type="molecule type" value="Genomic_DNA"/>
</dbReference>
<evidence type="ECO:0000313" key="6">
    <source>
        <dbReference type="EMBL" id="SSW64761.1"/>
    </source>
</evidence>
<feature type="domain" description="Aldehyde dehydrogenase" evidence="5">
    <location>
        <begin position="31"/>
        <end position="491"/>
    </location>
</feature>
<dbReference type="InterPro" id="IPR016163">
    <property type="entry name" value="Ald_DH_C"/>
</dbReference>
<dbReference type="InterPro" id="IPR029510">
    <property type="entry name" value="Ald_DH_CS_GLU"/>
</dbReference>
<evidence type="ECO:0000256" key="1">
    <source>
        <dbReference type="ARBA" id="ARBA00009986"/>
    </source>
</evidence>
<organism evidence="6 7">
    <name type="scientific">Achromobacter veterisilvae</name>
    <dbReference type="NCBI Taxonomy" id="2069367"/>
    <lineage>
        <taxon>Bacteria</taxon>
        <taxon>Pseudomonadati</taxon>
        <taxon>Pseudomonadota</taxon>
        <taxon>Betaproteobacteria</taxon>
        <taxon>Burkholderiales</taxon>
        <taxon>Alcaligenaceae</taxon>
        <taxon>Achromobacter</taxon>
    </lineage>
</organism>
<feature type="active site" evidence="3">
    <location>
        <position position="265"/>
    </location>
</feature>
<name>A0A446CAH9_9BURK</name>
<protein>
    <submittedName>
        <fullName evidence="6">Aldehyde dehydrogenase PuuC</fullName>
        <ecNumber evidence="6">1.2.1.5</ecNumber>
    </submittedName>
</protein>
<evidence type="ECO:0000259" key="5">
    <source>
        <dbReference type="Pfam" id="PF00171"/>
    </source>
</evidence>
<dbReference type="InterPro" id="IPR015590">
    <property type="entry name" value="Aldehyde_DH_dom"/>
</dbReference>
<dbReference type="SUPFAM" id="SSF53720">
    <property type="entry name" value="ALDH-like"/>
    <property type="match status" value="1"/>
</dbReference>
<evidence type="ECO:0000256" key="4">
    <source>
        <dbReference type="RuleBase" id="RU003345"/>
    </source>
</evidence>
<gene>
    <name evidence="6" type="primary">puuC_2</name>
    <name evidence="6" type="ORF">AVE30378_01196</name>
</gene>
<accession>A0A446CAH9</accession>
<dbReference type="InterPro" id="IPR016161">
    <property type="entry name" value="Ald_DH/histidinol_DH"/>
</dbReference>
<dbReference type="InterPro" id="IPR016160">
    <property type="entry name" value="Ald_DH_CS_CYS"/>
</dbReference>
<keyword evidence="2 4" id="KW-0560">Oxidoreductase</keyword>
<dbReference type="FunFam" id="3.40.309.10:FF:000012">
    <property type="entry name" value="Betaine aldehyde dehydrogenase"/>
    <property type="match status" value="1"/>
</dbReference>
<dbReference type="Gene3D" id="3.40.309.10">
    <property type="entry name" value="Aldehyde Dehydrogenase, Chain A, domain 2"/>
    <property type="match status" value="1"/>
</dbReference>
<dbReference type="FunFam" id="3.40.605.10:FF:000001">
    <property type="entry name" value="Aldehyde dehydrogenase 1"/>
    <property type="match status" value="1"/>
</dbReference>
<dbReference type="InterPro" id="IPR016162">
    <property type="entry name" value="Ald_DH_N"/>
</dbReference>